<proteinExistence type="predicted"/>
<feature type="region of interest" description="Disordered" evidence="1">
    <location>
        <begin position="32"/>
        <end position="75"/>
    </location>
</feature>
<comment type="caution">
    <text evidence="2">The sequence shown here is derived from an EMBL/GenBank/DDBJ whole genome shotgun (WGS) entry which is preliminary data.</text>
</comment>
<dbReference type="AlphaFoldDB" id="A0A9W9WHC7"/>
<name>A0A9W9WHC7_9EURO</name>
<protein>
    <submittedName>
        <fullName evidence="2">Uncharacterized protein</fullName>
    </submittedName>
</protein>
<evidence type="ECO:0000313" key="3">
    <source>
        <dbReference type="Proteomes" id="UP001147760"/>
    </source>
</evidence>
<dbReference type="EMBL" id="JAPWDO010000007">
    <property type="protein sequence ID" value="KAJ5462208.1"/>
    <property type="molecule type" value="Genomic_DNA"/>
</dbReference>
<organism evidence="2 3">
    <name type="scientific">Penicillium desertorum</name>
    <dbReference type="NCBI Taxonomy" id="1303715"/>
    <lineage>
        <taxon>Eukaryota</taxon>
        <taxon>Fungi</taxon>
        <taxon>Dikarya</taxon>
        <taxon>Ascomycota</taxon>
        <taxon>Pezizomycotina</taxon>
        <taxon>Eurotiomycetes</taxon>
        <taxon>Eurotiomycetidae</taxon>
        <taxon>Eurotiales</taxon>
        <taxon>Aspergillaceae</taxon>
        <taxon>Penicillium</taxon>
    </lineage>
</organism>
<reference evidence="2" key="2">
    <citation type="journal article" date="2023" name="IMA Fungus">
        <title>Comparative genomic study of the Penicillium genus elucidates a diverse pangenome and 15 lateral gene transfer events.</title>
        <authorList>
            <person name="Petersen C."/>
            <person name="Sorensen T."/>
            <person name="Nielsen M.R."/>
            <person name="Sondergaard T.E."/>
            <person name="Sorensen J.L."/>
            <person name="Fitzpatrick D.A."/>
            <person name="Frisvad J.C."/>
            <person name="Nielsen K.L."/>
        </authorList>
    </citation>
    <scope>NUCLEOTIDE SEQUENCE</scope>
    <source>
        <strain evidence="2">IBT 17660</strain>
    </source>
</reference>
<gene>
    <name evidence="2" type="ORF">N7530_010413</name>
</gene>
<sequence>MAEKLPHTRGIVHQSESTRISFYATPSRNRISISAPDSRLSDVISFPDDNPTGNSRPLPPAHTRQQIKAQDGYDA</sequence>
<accession>A0A9W9WHC7</accession>
<keyword evidence="3" id="KW-1185">Reference proteome</keyword>
<dbReference type="Proteomes" id="UP001147760">
    <property type="component" value="Unassembled WGS sequence"/>
</dbReference>
<evidence type="ECO:0000256" key="1">
    <source>
        <dbReference type="SAM" id="MobiDB-lite"/>
    </source>
</evidence>
<reference evidence="2" key="1">
    <citation type="submission" date="2022-12" db="EMBL/GenBank/DDBJ databases">
        <authorList>
            <person name="Petersen C."/>
        </authorList>
    </citation>
    <scope>NUCLEOTIDE SEQUENCE</scope>
    <source>
        <strain evidence="2">IBT 17660</strain>
    </source>
</reference>
<evidence type="ECO:0000313" key="2">
    <source>
        <dbReference type="EMBL" id="KAJ5462208.1"/>
    </source>
</evidence>